<organism evidence="1 2">
    <name type="scientific">Penicillium arizonense</name>
    <dbReference type="NCBI Taxonomy" id="1835702"/>
    <lineage>
        <taxon>Eukaryota</taxon>
        <taxon>Fungi</taxon>
        <taxon>Dikarya</taxon>
        <taxon>Ascomycota</taxon>
        <taxon>Pezizomycotina</taxon>
        <taxon>Eurotiomycetes</taxon>
        <taxon>Eurotiomycetidae</taxon>
        <taxon>Eurotiales</taxon>
        <taxon>Aspergillaceae</taxon>
        <taxon>Penicillium</taxon>
    </lineage>
</organism>
<dbReference type="OrthoDB" id="5376804at2759"/>
<dbReference type="Proteomes" id="UP000177622">
    <property type="component" value="Unassembled WGS sequence"/>
</dbReference>
<protein>
    <submittedName>
        <fullName evidence="1">Uncharacterized protein</fullName>
    </submittedName>
</protein>
<dbReference type="GeneID" id="34580580"/>
<dbReference type="PANTHER" id="PTHR35394:SF5">
    <property type="entry name" value="DUF3176 DOMAIN-CONTAINING PROTEIN"/>
    <property type="match status" value="1"/>
</dbReference>
<dbReference type="PANTHER" id="PTHR35394">
    <property type="entry name" value="DUF3176 DOMAIN-CONTAINING PROTEIN"/>
    <property type="match status" value="1"/>
</dbReference>
<comment type="caution">
    <text evidence="1">The sequence shown here is derived from an EMBL/GenBank/DDBJ whole genome shotgun (WGS) entry which is preliminary data.</text>
</comment>
<dbReference type="EMBL" id="LXJU01000025">
    <property type="protein sequence ID" value="OGE48822.1"/>
    <property type="molecule type" value="Genomic_DNA"/>
</dbReference>
<dbReference type="RefSeq" id="XP_022484276.1">
    <property type="nucleotide sequence ID" value="XM_022635846.1"/>
</dbReference>
<dbReference type="AlphaFoldDB" id="A0A1F5L6K7"/>
<reference evidence="1 2" key="1">
    <citation type="journal article" date="2016" name="Sci. Rep.">
        <title>Penicillium arizonense, a new, genome sequenced fungal species, reveals a high chemical diversity in secreted metabolites.</title>
        <authorList>
            <person name="Grijseels S."/>
            <person name="Nielsen J.C."/>
            <person name="Randelovic M."/>
            <person name="Nielsen J."/>
            <person name="Nielsen K.F."/>
            <person name="Workman M."/>
            <person name="Frisvad J.C."/>
        </authorList>
    </citation>
    <scope>NUCLEOTIDE SEQUENCE [LARGE SCALE GENOMIC DNA]</scope>
    <source>
        <strain evidence="1 2">CBS 141311</strain>
    </source>
</reference>
<evidence type="ECO:0000313" key="1">
    <source>
        <dbReference type="EMBL" id="OGE48822.1"/>
    </source>
</evidence>
<evidence type="ECO:0000313" key="2">
    <source>
        <dbReference type="Proteomes" id="UP000177622"/>
    </source>
</evidence>
<keyword evidence="2" id="KW-1185">Reference proteome</keyword>
<name>A0A1F5L6K7_PENAI</name>
<accession>A0A1F5L6K7</accession>
<sequence length="162" mass="17571">MEVLDQASRGPFGALEVFWGMKPGLATILSFPSRRVQALNKTAYTQSSHVYWPRWKLYSEVEQKMQLDILSGVSQTYSHLAPVCSTGTCEYDDFVTLGVCTECEDITAKTSQNCVSEASGLSDGFPVAANYTYTSPSGAEFVPGTLGSGSLNKSQFSVTQQP</sequence>
<dbReference type="STRING" id="1835702.A0A1F5L6K7"/>
<proteinExistence type="predicted"/>
<gene>
    <name evidence="1" type="ORF">PENARI_c025G08377</name>
</gene>